<protein>
    <recommendedName>
        <fullName evidence="2">Microbial-type PARG catalytic domain-containing protein</fullName>
    </recommendedName>
</protein>
<reference evidence="3" key="1">
    <citation type="journal article" date="2023" name="Mol. Phylogenet. Evol.">
        <title>Genome-scale phylogeny and comparative genomics of the fungal order Sordariales.</title>
        <authorList>
            <person name="Hensen N."/>
            <person name="Bonometti L."/>
            <person name="Westerberg I."/>
            <person name="Brannstrom I.O."/>
            <person name="Guillou S."/>
            <person name="Cros-Aarteil S."/>
            <person name="Calhoun S."/>
            <person name="Haridas S."/>
            <person name="Kuo A."/>
            <person name="Mondo S."/>
            <person name="Pangilinan J."/>
            <person name="Riley R."/>
            <person name="LaButti K."/>
            <person name="Andreopoulos B."/>
            <person name="Lipzen A."/>
            <person name="Chen C."/>
            <person name="Yan M."/>
            <person name="Daum C."/>
            <person name="Ng V."/>
            <person name="Clum A."/>
            <person name="Steindorff A."/>
            <person name="Ohm R.A."/>
            <person name="Martin F."/>
            <person name="Silar P."/>
            <person name="Natvig D.O."/>
            <person name="Lalanne C."/>
            <person name="Gautier V."/>
            <person name="Ament-Velasquez S.L."/>
            <person name="Kruys A."/>
            <person name="Hutchinson M.I."/>
            <person name="Powell A.J."/>
            <person name="Barry K."/>
            <person name="Miller A.N."/>
            <person name="Grigoriev I.V."/>
            <person name="Debuchy R."/>
            <person name="Gladieux P."/>
            <person name="Hiltunen Thoren M."/>
            <person name="Johannesson H."/>
        </authorList>
    </citation>
    <scope>NUCLEOTIDE SEQUENCE</scope>
    <source>
        <strain evidence="3">CBS 123565</strain>
    </source>
</reference>
<organism evidence="3 4">
    <name type="scientific">Trichocladium antarcticum</name>
    <dbReference type="NCBI Taxonomy" id="1450529"/>
    <lineage>
        <taxon>Eukaryota</taxon>
        <taxon>Fungi</taxon>
        <taxon>Dikarya</taxon>
        <taxon>Ascomycota</taxon>
        <taxon>Pezizomycotina</taxon>
        <taxon>Sordariomycetes</taxon>
        <taxon>Sordariomycetidae</taxon>
        <taxon>Sordariales</taxon>
        <taxon>Chaetomiaceae</taxon>
        <taxon>Trichocladium</taxon>
    </lineage>
</organism>
<dbReference type="PANTHER" id="PTHR35596">
    <property type="entry name" value="DUF2263 DOMAIN-CONTAINING PROTEIN"/>
    <property type="match status" value="1"/>
</dbReference>
<evidence type="ECO:0000259" key="2">
    <source>
        <dbReference type="Pfam" id="PF10021"/>
    </source>
</evidence>
<evidence type="ECO:0000256" key="1">
    <source>
        <dbReference type="SAM" id="MobiDB-lite"/>
    </source>
</evidence>
<feature type="domain" description="Microbial-type PARG catalytic" evidence="2">
    <location>
        <begin position="120"/>
        <end position="177"/>
    </location>
</feature>
<evidence type="ECO:0000313" key="4">
    <source>
        <dbReference type="Proteomes" id="UP001304895"/>
    </source>
</evidence>
<dbReference type="Gene3D" id="3.40.220.10">
    <property type="entry name" value="Leucine Aminopeptidase, subunit E, domain 1"/>
    <property type="match status" value="1"/>
</dbReference>
<feature type="region of interest" description="Disordered" evidence="1">
    <location>
        <begin position="263"/>
        <end position="289"/>
    </location>
</feature>
<proteinExistence type="predicted"/>
<dbReference type="Proteomes" id="UP001304895">
    <property type="component" value="Unassembled WGS sequence"/>
</dbReference>
<accession>A0AAN6UD11</accession>
<sequence length="386" mass="41701">MWRKKYYQDPRRLALAAIAKETKETTSTIAAGLPHLSPMNSEKLDLETLPDLDPTKCPRFRSPTDPSTSYGTTVRVFNQDSFDAAIGMPSVVLTIPASTPRTPTQAADAEALDHLKASAASPENLDSCTAARVAVLNMASETKPGGGWLKGTSAQEEALCYRSTLAASLHRKLYPIAPRAGLYTRDVVVLRESHADGHSLMVPETDLRELPVLSALTVAGIRRPEVKGKAAGDVGVELAATEPVTAEEKPRTVAALVEEDAATETAELDEAGTNDARGKQWKDGKNKGRRGPLVFADPAARDLTKDKMRLCLRMAATKGHAMLVLGAIGCGAFGNPPHEIVACWSEVLGESEFAGGWFKEIWFAVFDRRNEGNFEVFRDVFDGKVV</sequence>
<feature type="compositionally biased region" description="Acidic residues" evidence="1">
    <location>
        <begin position="263"/>
        <end position="272"/>
    </location>
</feature>
<dbReference type="InterPro" id="IPR043472">
    <property type="entry name" value="Macro_dom-like"/>
</dbReference>
<gene>
    <name evidence="3" type="ORF">BT67DRAFT_343245</name>
</gene>
<feature type="non-terminal residue" evidence="3">
    <location>
        <position position="386"/>
    </location>
</feature>
<keyword evidence="4" id="KW-1185">Reference proteome</keyword>
<evidence type="ECO:0000313" key="3">
    <source>
        <dbReference type="EMBL" id="KAK4130489.1"/>
    </source>
</evidence>
<name>A0AAN6UD11_9PEZI</name>
<dbReference type="AlphaFoldDB" id="A0AAN6UD11"/>
<dbReference type="Pfam" id="PF10021">
    <property type="entry name" value="PARG_cat_microb"/>
    <property type="match status" value="1"/>
</dbReference>
<comment type="caution">
    <text evidence="3">The sequence shown here is derived from an EMBL/GenBank/DDBJ whole genome shotgun (WGS) entry which is preliminary data.</text>
</comment>
<feature type="compositionally biased region" description="Basic and acidic residues" evidence="1">
    <location>
        <begin position="276"/>
        <end position="286"/>
    </location>
</feature>
<reference evidence="3" key="2">
    <citation type="submission" date="2023-05" db="EMBL/GenBank/DDBJ databases">
        <authorList>
            <consortium name="Lawrence Berkeley National Laboratory"/>
            <person name="Steindorff A."/>
            <person name="Hensen N."/>
            <person name="Bonometti L."/>
            <person name="Westerberg I."/>
            <person name="Brannstrom I.O."/>
            <person name="Guillou S."/>
            <person name="Cros-Aarteil S."/>
            <person name="Calhoun S."/>
            <person name="Haridas S."/>
            <person name="Kuo A."/>
            <person name="Mondo S."/>
            <person name="Pangilinan J."/>
            <person name="Riley R."/>
            <person name="Labutti K."/>
            <person name="Andreopoulos B."/>
            <person name="Lipzen A."/>
            <person name="Chen C."/>
            <person name="Yanf M."/>
            <person name="Daum C."/>
            <person name="Ng V."/>
            <person name="Clum A."/>
            <person name="Ohm R."/>
            <person name="Martin F."/>
            <person name="Silar P."/>
            <person name="Natvig D."/>
            <person name="Lalanne C."/>
            <person name="Gautier V."/>
            <person name="Ament-Velasquez S.L."/>
            <person name="Kruys A."/>
            <person name="Hutchinson M.I."/>
            <person name="Powell A.J."/>
            <person name="Barry K."/>
            <person name="Miller A.N."/>
            <person name="Grigoriev I.V."/>
            <person name="Debuchy R."/>
            <person name="Gladieux P."/>
            <person name="Thoren M.H."/>
            <person name="Johannesson H."/>
        </authorList>
    </citation>
    <scope>NUCLEOTIDE SEQUENCE</scope>
    <source>
        <strain evidence="3">CBS 123565</strain>
    </source>
</reference>
<dbReference type="InterPro" id="IPR019261">
    <property type="entry name" value="PARG_cat_microbial"/>
</dbReference>
<dbReference type="EMBL" id="MU853435">
    <property type="protein sequence ID" value="KAK4130489.1"/>
    <property type="molecule type" value="Genomic_DNA"/>
</dbReference>
<dbReference type="PANTHER" id="PTHR35596:SF1">
    <property type="entry name" value="MICROBIAL-TYPE PARG CATALYTIC DOMAIN-CONTAINING PROTEIN"/>
    <property type="match status" value="1"/>
</dbReference>
<dbReference type="SUPFAM" id="SSF52949">
    <property type="entry name" value="Macro domain-like"/>
    <property type="match status" value="1"/>
</dbReference>